<dbReference type="EMBL" id="JACCCC010000001">
    <property type="protein sequence ID" value="NYE46975.1"/>
    <property type="molecule type" value="Genomic_DNA"/>
</dbReference>
<organism evidence="3 4">
    <name type="scientific">Spinactinospora alkalitolerans</name>
    <dbReference type="NCBI Taxonomy" id="687207"/>
    <lineage>
        <taxon>Bacteria</taxon>
        <taxon>Bacillati</taxon>
        <taxon>Actinomycetota</taxon>
        <taxon>Actinomycetes</taxon>
        <taxon>Streptosporangiales</taxon>
        <taxon>Nocardiopsidaceae</taxon>
        <taxon>Spinactinospora</taxon>
    </lineage>
</organism>
<keyword evidence="2" id="KW-1133">Transmembrane helix</keyword>
<evidence type="ECO:0000256" key="1">
    <source>
        <dbReference type="SAM" id="MobiDB-lite"/>
    </source>
</evidence>
<sequence length="170" mass="18146">MPLLIGIALMALPFLEIWAMILVGQQIGAAWTIAALFALSVAGMLVIRRAGTRAFRDVDAAMRTGTPPRTGGLDMLMLFVGGVLLVVPGFITAVLGLALSLPFTRPALRWAFTGWARRRMERMNATVDGDARNGPLGAHLGARRPDAAARPPGSGKVVQGHVVTEDEHRD</sequence>
<accession>A0A852TU39</accession>
<evidence type="ECO:0000256" key="2">
    <source>
        <dbReference type="SAM" id="Phobius"/>
    </source>
</evidence>
<dbReference type="Proteomes" id="UP000589036">
    <property type="component" value="Unassembled WGS sequence"/>
</dbReference>
<dbReference type="RefSeq" id="WP_179642995.1">
    <property type="nucleotide sequence ID" value="NZ_BAAAYY010000001.1"/>
</dbReference>
<dbReference type="Pfam" id="PF04186">
    <property type="entry name" value="FxsA"/>
    <property type="match status" value="1"/>
</dbReference>
<evidence type="ECO:0000313" key="3">
    <source>
        <dbReference type="EMBL" id="NYE46975.1"/>
    </source>
</evidence>
<dbReference type="InterPro" id="IPR007313">
    <property type="entry name" value="FxsA"/>
</dbReference>
<dbReference type="PANTHER" id="PTHR35335:SF1">
    <property type="entry name" value="UPF0716 PROTEIN FXSA"/>
    <property type="match status" value="1"/>
</dbReference>
<feature type="transmembrane region" description="Helical" evidence="2">
    <location>
        <begin position="76"/>
        <end position="99"/>
    </location>
</feature>
<protein>
    <submittedName>
        <fullName evidence="3">UPF0716 protein FxsA</fullName>
    </submittedName>
</protein>
<dbReference type="GO" id="GO:0016020">
    <property type="term" value="C:membrane"/>
    <property type="evidence" value="ECO:0007669"/>
    <property type="project" value="InterPro"/>
</dbReference>
<keyword evidence="4" id="KW-1185">Reference proteome</keyword>
<feature type="transmembrane region" description="Helical" evidence="2">
    <location>
        <begin position="29"/>
        <end position="47"/>
    </location>
</feature>
<feature type="region of interest" description="Disordered" evidence="1">
    <location>
        <begin position="127"/>
        <end position="170"/>
    </location>
</feature>
<name>A0A852TU39_9ACTN</name>
<proteinExistence type="predicted"/>
<reference evidence="3 4" key="1">
    <citation type="submission" date="2020-07" db="EMBL/GenBank/DDBJ databases">
        <title>Sequencing the genomes of 1000 actinobacteria strains.</title>
        <authorList>
            <person name="Klenk H.-P."/>
        </authorList>
    </citation>
    <scope>NUCLEOTIDE SEQUENCE [LARGE SCALE GENOMIC DNA]</scope>
    <source>
        <strain evidence="3 4">CXB654</strain>
    </source>
</reference>
<keyword evidence="2" id="KW-0472">Membrane</keyword>
<evidence type="ECO:0000313" key="4">
    <source>
        <dbReference type="Proteomes" id="UP000589036"/>
    </source>
</evidence>
<comment type="caution">
    <text evidence="3">The sequence shown here is derived from an EMBL/GenBank/DDBJ whole genome shotgun (WGS) entry which is preliminary data.</text>
</comment>
<keyword evidence="2" id="KW-0812">Transmembrane</keyword>
<gene>
    <name evidence="3" type="ORF">HDA32_002095</name>
</gene>
<dbReference type="PANTHER" id="PTHR35335">
    <property type="entry name" value="UPF0716 PROTEIN FXSA"/>
    <property type="match status" value="1"/>
</dbReference>
<dbReference type="AlphaFoldDB" id="A0A852TU39"/>
<dbReference type="NCBIfam" id="NF008528">
    <property type="entry name" value="PRK11463.1-2"/>
    <property type="match status" value="1"/>
</dbReference>